<feature type="signal peptide" evidence="1">
    <location>
        <begin position="1"/>
        <end position="31"/>
    </location>
</feature>
<dbReference type="GO" id="GO:0015035">
    <property type="term" value="F:protein-disulfide reductase activity"/>
    <property type="evidence" value="ECO:0007669"/>
    <property type="project" value="InterPro"/>
</dbReference>
<dbReference type="Proteomes" id="UP000654075">
    <property type="component" value="Unassembled WGS sequence"/>
</dbReference>
<dbReference type="PANTHER" id="PTHR34290:SF2">
    <property type="entry name" value="OS04G0668800 PROTEIN"/>
    <property type="match status" value="1"/>
</dbReference>
<dbReference type="OrthoDB" id="418595at2759"/>
<dbReference type="PANTHER" id="PTHR34290">
    <property type="entry name" value="SI:CH73-390P7.2"/>
    <property type="match status" value="1"/>
</dbReference>
<gene>
    <name evidence="2" type="ORF">PGLA1383_LOCUS17246</name>
    <name evidence="3" type="ORF">PGLA1383_LOCUS43234</name>
</gene>
<evidence type="ECO:0000313" key="3">
    <source>
        <dbReference type="EMBL" id="CAE8626287.1"/>
    </source>
</evidence>
<evidence type="ECO:0008006" key="5">
    <source>
        <dbReference type="Google" id="ProtNLM"/>
    </source>
</evidence>
<dbReference type="Pfam" id="PF04134">
    <property type="entry name" value="DCC1-like"/>
    <property type="match status" value="1"/>
</dbReference>
<keyword evidence="4" id="KW-1185">Reference proteome</keyword>
<dbReference type="InterPro" id="IPR044691">
    <property type="entry name" value="DCC1_Trx"/>
</dbReference>
<evidence type="ECO:0000256" key="1">
    <source>
        <dbReference type="SAM" id="SignalP"/>
    </source>
</evidence>
<evidence type="ECO:0000313" key="2">
    <source>
        <dbReference type="EMBL" id="CAE8598847.1"/>
    </source>
</evidence>
<name>A0A813GMH4_POLGL</name>
<feature type="chain" id="PRO_5036222016" description="Thiol-disulfide oxidoreductase DCC" evidence="1">
    <location>
        <begin position="32"/>
        <end position="284"/>
    </location>
</feature>
<accession>A0A813GMH4</accession>
<keyword evidence="1" id="KW-0732">Signal</keyword>
<dbReference type="InterPro" id="IPR007263">
    <property type="entry name" value="DCC1-like"/>
</dbReference>
<evidence type="ECO:0000313" key="4">
    <source>
        <dbReference type="Proteomes" id="UP000654075"/>
    </source>
</evidence>
<comment type="caution">
    <text evidence="3">The sequence shown here is derived from an EMBL/GenBank/DDBJ whole genome shotgun (WGS) entry which is preliminary data.</text>
</comment>
<dbReference type="AlphaFoldDB" id="A0A813GMH4"/>
<proteinExistence type="predicted"/>
<sequence length="284" mass="31160">MPVRRPLQRVLFAFLLVLAGMLELALRQGRAGVPPPLSFVAGARTAQEAGSHRSVLASTRPERQDFFQRPEVKRSGSLPSLLVHAGAALCVLSMRRRRGTSDSLLRARAVMTASASDERKLTVLYDGMCKVCLTNKALLTSQDSEGVLIFVNIAENDYNPREHAGIEFGDAMDELHVILPDGEILKGTPAVFRAYEAVGLGWAVGILGSPILRSLTDAFYNWLSANRETISKWLPGGDALREQIRSARFLQKGVAEGEGCDDEVEDEDEETCKVTAEKIDNEMF</sequence>
<dbReference type="EMBL" id="CAJNNV010028946">
    <property type="protein sequence ID" value="CAE8626287.1"/>
    <property type="molecule type" value="Genomic_DNA"/>
</dbReference>
<dbReference type="EMBL" id="CAJNNV010010628">
    <property type="protein sequence ID" value="CAE8598847.1"/>
    <property type="molecule type" value="Genomic_DNA"/>
</dbReference>
<organism evidence="3 4">
    <name type="scientific">Polarella glacialis</name>
    <name type="common">Dinoflagellate</name>
    <dbReference type="NCBI Taxonomy" id="89957"/>
    <lineage>
        <taxon>Eukaryota</taxon>
        <taxon>Sar</taxon>
        <taxon>Alveolata</taxon>
        <taxon>Dinophyceae</taxon>
        <taxon>Suessiales</taxon>
        <taxon>Suessiaceae</taxon>
        <taxon>Polarella</taxon>
    </lineage>
</organism>
<protein>
    <recommendedName>
        <fullName evidence="5">Thiol-disulfide oxidoreductase DCC</fullName>
    </recommendedName>
</protein>
<reference evidence="3" key="1">
    <citation type="submission" date="2021-02" db="EMBL/GenBank/DDBJ databases">
        <authorList>
            <person name="Dougan E. K."/>
            <person name="Rhodes N."/>
            <person name="Thang M."/>
            <person name="Chan C."/>
        </authorList>
    </citation>
    <scope>NUCLEOTIDE SEQUENCE</scope>
</reference>